<protein>
    <submittedName>
        <fullName evidence="2">Uncharacterized protein</fullName>
    </submittedName>
</protein>
<sequence length="85" mass="9819">MLYHIISYHIIPYHICYIFGFLFGTFLKCLTVARIIQRKLLPLCEEIFISPGTEALWMKRDISGLLEELMISLTLLGKAFPVRSA</sequence>
<keyword evidence="1" id="KW-0812">Transmembrane</keyword>
<evidence type="ECO:0000313" key="2">
    <source>
        <dbReference type="Ensembl" id="ENSSCAP00000015182.1"/>
    </source>
</evidence>
<keyword evidence="1" id="KW-0472">Membrane</keyword>
<feature type="transmembrane region" description="Helical" evidence="1">
    <location>
        <begin position="6"/>
        <end position="30"/>
    </location>
</feature>
<evidence type="ECO:0000313" key="3">
    <source>
        <dbReference type="Proteomes" id="UP000694409"/>
    </source>
</evidence>
<reference evidence="2" key="1">
    <citation type="submission" date="2025-08" db="UniProtKB">
        <authorList>
            <consortium name="Ensembl"/>
        </authorList>
    </citation>
    <scope>IDENTIFICATION</scope>
</reference>
<dbReference type="AlphaFoldDB" id="A0A8C9NAG6"/>
<organism evidence="2 3">
    <name type="scientific">Serinus canaria</name>
    <name type="common">Island canary</name>
    <name type="synonym">Fringilla canaria</name>
    <dbReference type="NCBI Taxonomy" id="9135"/>
    <lineage>
        <taxon>Eukaryota</taxon>
        <taxon>Metazoa</taxon>
        <taxon>Chordata</taxon>
        <taxon>Craniata</taxon>
        <taxon>Vertebrata</taxon>
        <taxon>Euteleostomi</taxon>
        <taxon>Archelosauria</taxon>
        <taxon>Archosauria</taxon>
        <taxon>Dinosauria</taxon>
        <taxon>Saurischia</taxon>
        <taxon>Theropoda</taxon>
        <taxon>Coelurosauria</taxon>
        <taxon>Aves</taxon>
        <taxon>Neognathae</taxon>
        <taxon>Neoaves</taxon>
        <taxon>Telluraves</taxon>
        <taxon>Australaves</taxon>
        <taxon>Passeriformes</taxon>
        <taxon>Passeroidea</taxon>
        <taxon>Fringillidae</taxon>
        <taxon>Carduelinae</taxon>
        <taxon>Serinus</taxon>
    </lineage>
</organism>
<evidence type="ECO:0000256" key="1">
    <source>
        <dbReference type="SAM" id="Phobius"/>
    </source>
</evidence>
<dbReference type="Proteomes" id="UP000694409">
    <property type="component" value="Unassembled WGS sequence"/>
</dbReference>
<keyword evidence="1" id="KW-1133">Transmembrane helix</keyword>
<keyword evidence="3" id="KW-1185">Reference proteome</keyword>
<accession>A0A8C9NAG6</accession>
<proteinExistence type="predicted"/>
<dbReference type="Ensembl" id="ENSSCAT00000016996.1">
    <property type="protein sequence ID" value="ENSSCAP00000015182.1"/>
    <property type="gene ID" value="ENSSCAG00000011121.1"/>
</dbReference>
<reference evidence="2" key="2">
    <citation type="submission" date="2025-09" db="UniProtKB">
        <authorList>
            <consortium name="Ensembl"/>
        </authorList>
    </citation>
    <scope>IDENTIFICATION</scope>
</reference>
<name>A0A8C9NAG6_SERCA</name>